<keyword evidence="3" id="KW-1185">Reference proteome</keyword>
<gene>
    <name evidence="2" type="ORF">DFH05DRAFT_1555118</name>
</gene>
<proteinExistence type="predicted"/>
<dbReference type="InterPro" id="IPR018608">
    <property type="entry name" value="Gti1/Pac2"/>
</dbReference>
<feature type="region of interest" description="Disordered" evidence="1">
    <location>
        <begin position="634"/>
        <end position="712"/>
    </location>
</feature>
<dbReference type="Pfam" id="PF09729">
    <property type="entry name" value="Gti1_Pac2"/>
    <property type="match status" value="1"/>
</dbReference>
<protein>
    <submittedName>
        <fullName evidence="2">Gti1/Pac2 family-domain-containing protein</fullName>
    </submittedName>
</protein>
<accession>A0A9W8U2C3</accession>
<sequence>MYDGRIFRSASEMESVSVCPSFPVNWLRSHTERLYGSRTATKIVKIVGDCQREGIEFGGANRTQRPTLQNIRIRSTVDAHKIFYAVHRGQLEMVTRRLDADERMALGSGCVYAWEERGPHTEITGLGIERFTEGRRWSPSRVRDEFLFYYEKYTPPESAGQASPEKPQAPKDWDPLVKQTYSVWIDTEKGRRKWHLTAYFTQLTVDNLGTIDDIAGVGDLTVPDGMFKSTRVNKSRNSKAVEESSSPSTTRGNDSASASGSGSTSTPAPVTNRTYAPFPSPYLYPPTTTTHSVPMYDPYPAYPQHPQRPQIPEHPSEQNVHYTLAAVTPVISSRHVPQPTRTPYQNGHRVVSNSSPEYTHDATGSLRIIASAPPFVAATYNNTPGPSDPLYSHVQPLPPHPQQQPASLPWYDENHPQASPGPYPNISRTEYVEQIPPSHTFQSPSPVLARTAPLQQNYTLVNNSTNTSIPHSPASPMSPVSPMSPTSPIPSQMPPMPSPHSSVYHQQQQQNMYTIPRGVPASFPYSNTYTLTPAFQSPNHVYMDDRVATPASPSTESSASGSAGSARSPGSAGSGGSVYGGGGGVGTNAPALLYGPGVPGASPAPRIGDIRTTAIATTTTDLVRSAELVRLGESGPAMNPAGGGYMGGGSVAGPSTGGLADSLQRDLAPLPPLHSLKRNHPYRRRPEDDKTLRLLDPRPASVPVEPEVERSREGLRMDEMKRTGVQGQELQDDDRRAYHTENLFLFYESQQAYPSFSSRTITAIA</sequence>
<dbReference type="PANTHER" id="PTHR28027:SF2">
    <property type="entry name" value="TRANSCRIPTIONAL REGULATOR MIT1"/>
    <property type="match status" value="1"/>
</dbReference>
<organism evidence="2 3">
    <name type="scientific">Lentinula detonsa</name>
    <dbReference type="NCBI Taxonomy" id="2804962"/>
    <lineage>
        <taxon>Eukaryota</taxon>
        <taxon>Fungi</taxon>
        <taxon>Dikarya</taxon>
        <taxon>Basidiomycota</taxon>
        <taxon>Agaricomycotina</taxon>
        <taxon>Agaricomycetes</taxon>
        <taxon>Agaricomycetidae</taxon>
        <taxon>Agaricales</taxon>
        <taxon>Marasmiineae</taxon>
        <taxon>Omphalotaceae</taxon>
        <taxon>Lentinula</taxon>
    </lineage>
</organism>
<dbReference type="PANTHER" id="PTHR28027">
    <property type="entry name" value="TRANSCRIPTIONAL REGULATOR MIT1"/>
    <property type="match status" value="1"/>
</dbReference>
<evidence type="ECO:0000313" key="2">
    <source>
        <dbReference type="EMBL" id="KAJ3749594.1"/>
    </source>
</evidence>
<feature type="region of interest" description="Disordered" evidence="1">
    <location>
        <begin position="219"/>
        <end position="278"/>
    </location>
</feature>
<evidence type="ECO:0000313" key="3">
    <source>
        <dbReference type="Proteomes" id="UP001142393"/>
    </source>
</evidence>
<dbReference type="Proteomes" id="UP001142393">
    <property type="component" value="Unassembled WGS sequence"/>
</dbReference>
<reference evidence="2 3" key="1">
    <citation type="journal article" date="2023" name="Proc. Natl. Acad. Sci. U.S.A.">
        <title>A global phylogenomic analysis of the shiitake genus Lentinula.</title>
        <authorList>
            <person name="Sierra-Patev S."/>
            <person name="Min B."/>
            <person name="Naranjo-Ortiz M."/>
            <person name="Looney B."/>
            <person name="Konkel Z."/>
            <person name="Slot J.C."/>
            <person name="Sakamoto Y."/>
            <person name="Steenwyk J.L."/>
            <person name="Rokas A."/>
            <person name="Carro J."/>
            <person name="Camarero S."/>
            <person name="Ferreira P."/>
            <person name="Molpeceres G."/>
            <person name="Ruiz-Duenas F.J."/>
            <person name="Serrano A."/>
            <person name="Henrissat B."/>
            <person name="Drula E."/>
            <person name="Hughes K.W."/>
            <person name="Mata J.L."/>
            <person name="Ishikawa N.K."/>
            <person name="Vargas-Isla R."/>
            <person name="Ushijima S."/>
            <person name="Smith C.A."/>
            <person name="Donoghue J."/>
            <person name="Ahrendt S."/>
            <person name="Andreopoulos W."/>
            <person name="He G."/>
            <person name="LaButti K."/>
            <person name="Lipzen A."/>
            <person name="Ng V."/>
            <person name="Riley R."/>
            <person name="Sandor L."/>
            <person name="Barry K."/>
            <person name="Martinez A.T."/>
            <person name="Xiao Y."/>
            <person name="Gibbons J.G."/>
            <person name="Terashima K."/>
            <person name="Grigoriev I.V."/>
            <person name="Hibbett D."/>
        </authorList>
    </citation>
    <scope>NUCLEOTIDE SEQUENCE [LARGE SCALE GENOMIC DNA]</scope>
    <source>
        <strain evidence="2 3">TFB7810</strain>
    </source>
</reference>
<feature type="compositionally biased region" description="Basic and acidic residues" evidence="1">
    <location>
        <begin position="684"/>
        <end position="696"/>
    </location>
</feature>
<dbReference type="GO" id="GO:0003677">
    <property type="term" value="F:DNA binding"/>
    <property type="evidence" value="ECO:0007669"/>
    <property type="project" value="TreeGrafter"/>
</dbReference>
<comment type="caution">
    <text evidence="2">The sequence shown here is derived from an EMBL/GenBank/DDBJ whole genome shotgun (WGS) entry which is preliminary data.</text>
</comment>
<dbReference type="AlphaFoldDB" id="A0A9W8U2C3"/>
<feature type="region of interest" description="Disordered" evidence="1">
    <location>
        <begin position="383"/>
        <end position="419"/>
    </location>
</feature>
<feature type="compositionally biased region" description="Gly residues" evidence="1">
    <location>
        <begin position="641"/>
        <end position="651"/>
    </location>
</feature>
<feature type="compositionally biased region" description="Pro residues" evidence="1">
    <location>
        <begin position="485"/>
        <end position="498"/>
    </location>
</feature>
<feature type="compositionally biased region" description="Low complexity" evidence="1">
    <location>
        <begin position="255"/>
        <end position="269"/>
    </location>
</feature>
<name>A0A9W8U2C3_9AGAR</name>
<feature type="region of interest" description="Disordered" evidence="1">
    <location>
        <begin position="545"/>
        <end position="575"/>
    </location>
</feature>
<feature type="region of interest" description="Disordered" evidence="1">
    <location>
        <begin position="335"/>
        <end position="359"/>
    </location>
</feature>
<feature type="compositionally biased region" description="Low complexity" evidence="1">
    <location>
        <begin position="470"/>
        <end position="484"/>
    </location>
</feature>
<feature type="region of interest" description="Disordered" evidence="1">
    <location>
        <begin position="464"/>
        <end position="508"/>
    </location>
</feature>
<evidence type="ECO:0000256" key="1">
    <source>
        <dbReference type="SAM" id="MobiDB-lite"/>
    </source>
</evidence>
<feature type="compositionally biased region" description="Polar residues" evidence="1">
    <location>
        <begin position="339"/>
        <end position="357"/>
    </location>
</feature>
<feature type="compositionally biased region" description="Polar residues" evidence="1">
    <location>
        <begin position="243"/>
        <end position="254"/>
    </location>
</feature>
<dbReference type="EMBL" id="JANVFU010000002">
    <property type="protein sequence ID" value="KAJ3749594.1"/>
    <property type="molecule type" value="Genomic_DNA"/>
</dbReference>
<feature type="compositionally biased region" description="Low complexity" evidence="1">
    <location>
        <begin position="548"/>
        <end position="571"/>
    </location>
</feature>